<accession>A0A2N9J7F0</accession>
<reference evidence="1" key="1">
    <citation type="submission" date="2018-02" db="EMBL/GenBank/DDBJ databases">
        <authorList>
            <person name="Cohen D.B."/>
            <person name="Kent A.D."/>
        </authorList>
    </citation>
    <scope>NUCLEOTIDE SEQUENCE</scope>
</reference>
<sequence length="63" mass="7549">MSNDRFFHLYEDENHTDYEDENRTDYVDEAAATHDDASGVDNREIRIMQLVQERIANMIWNDL</sequence>
<proteinExistence type="predicted"/>
<organism evidence="1">
    <name type="scientific">Fagus sylvatica</name>
    <name type="common">Beechnut</name>
    <dbReference type="NCBI Taxonomy" id="28930"/>
    <lineage>
        <taxon>Eukaryota</taxon>
        <taxon>Viridiplantae</taxon>
        <taxon>Streptophyta</taxon>
        <taxon>Embryophyta</taxon>
        <taxon>Tracheophyta</taxon>
        <taxon>Spermatophyta</taxon>
        <taxon>Magnoliopsida</taxon>
        <taxon>eudicotyledons</taxon>
        <taxon>Gunneridae</taxon>
        <taxon>Pentapetalae</taxon>
        <taxon>rosids</taxon>
        <taxon>fabids</taxon>
        <taxon>Fagales</taxon>
        <taxon>Fagaceae</taxon>
        <taxon>Fagus</taxon>
    </lineage>
</organism>
<dbReference type="AlphaFoldDB" id="A0A2N9J7F0"/>
<name>A0A2N9J7F0_FAGSY</name>
<protein>
    <submittedName>
        <fullName evidence="1">Uncharacterized protein</fullName>
    </submittedName>
</protein>
<evidence type="ECO:0000313" key="1">
    <source>
        <dbReference type="EMBL" id="SPD32778.1"/>
    </source>
</evidence>
<dbReference type="EMBL" id="OIVN01006421">
    <property type="protein sequence ID" value="SPD32778.1"/>
    <property type="molecule type" value="Genomic_DNA"/>
</dbReference>
<gene>
    <name evidence="1" type="ORF">FSB_LOCUS60660</name>
</gene>